<evidence type="ECO:0000256" key="3">
    <source>
        <dbReference type="ARBA" id="ARBA00023054"/>
    </source>
</evidence>
<sequence>MSSELPNLPFLQRDLGSHRASSSHTESSCDSDQFSDVDNIQIEQEEEASSDLEVAFVTRYRRRRQRIHFNVEQLQTVYHLPLKTAAERLGICEAALKRICRRNRIIKWPYRQLSSVRRRIAELEDRRAAMLDQGVVAFSPEHSNVKDQLIFITPAQFNNKLRRLQEEYEQIIRFAHQRFSQSKKVAATLLVQQQKPRPVPGESLTYHLPGVQKENVDFSSDFDHNFPLLFLANVCESIQPQK</sequence>
<keyword evidence="6" id="KW-0539">Nucleus</keyword>
<dbReference type="Pfam" id="PF02042">
    <property type="entry name" value="RWP-RK"/>
    <property type="match status" value="1"/>
</dbReference>
<evidence type="ECO:0000313" key="8">
    <source>
        <dbReference type="EMBL" id="CEG50451.1"/>
    </source>
</evidence>
<dbReference type="PANTHER" id="PTHR46373:SF2">
    <property type="entry name" value="RWP-RK DOMAIN-CONTAINING PROTEIN"/>
    <property type="match status" value="1"/>
</dbReference>
<keyword evidence="5" id="KW-0804">Transcription</keyword>
<reference evidence="9" key="1">
    <citation type="submission" date="2014-09" db="EMBL/GenBank/DDBJ databases">
        <authorList>
            <person name="Sharma Rahul"/>
            <person name="Thines Marco"/>
        </authorList>
    </citation>
    <scope>NUCLEOTIDE SEQUENCE [LARGE SCALE GENOMIC DNA]</scope>
</reference>
<keyword evidence="4" id="KW-0238">DNA-binding</keyword>
<dbReference type="STRING" id="4781.A0A0N7L8P5"/>
<dbReference type="OrthoDB" id="6270329at2759"/>
<evidence type="ECO:0000256" key="6">
    <source>
        <dbReference type="ARBA" id="ARBA00023242"/>
    </source>
</evidence>
<evidence type="ECO:0000259" key="7">
    <source>
        <dbReference type="PROSITE" id="PS51519"/>
    </source>
</evidence>
<feature type="domain" description="RWP-RK" evidence="7">
    <location>
        <begin position="52"/>
        <end position="137"/>
    </location>
</feature>
<dbReference type="GO" id="GO:0003677">
    <property type="term" value="F:DNA binding"/>
    <property type="evidence" value="ECO:0007669"/>
    <property type="project" value="UniProtKB-KW"/>
</dbReference>
<evidence type="ECO:0000256" key="5">
    <source>
        <dbReference type="ARBA" id="ARBA00023163"/>
    </source>
</evidence>
<evidence type="ECO:0000256" key="4">
    <source>
        <dbReference type="ARBA" id="ARBA00023125"/>
    </source>
</evidence>
<keyword evidence="2" id="KW-0805">Transcription regulation</keyword>
<keyword evidence="9" id="KW-1185">Reference proteome</keyword>
<dbReference type="PANTHER" id="PTHR46373">
    <property type="entry name" value="PROTEIN RKD4"/>
    <property type="match status" value="1"/>
</dbReference>
<dbReference type="GeneID" id="36395650"/>
<dbReference type="RefSeq" id="XP_024586820.1">
    <property type="nucleotide sequence ID" value="XM_024717779.1"/>
</dbReference>
<protein>
    <submittedName>
        <fullName evidence="8">RWP-RK domain</fullName>
    </submittedName>
</protein>
<accession>A0A0N7L8P5</accession>
<keyword evidence="3" id="KW-0175">Coiled coil</keyword>
<dbReference type="PROSITE" id="PS51519">
    <property type="entry name" value="RWP_RK"/>
    <property type="match status" value="1"/>
</dbReference>
<comment type="function">
    <text evidence="1">Putative transcription factor.</text>
</comment>
<name>A0A0N7L8P5_PLAHL</name>
<evidence type="ECO:0000313" key="9">
    <source>
        <dbReference type="Proteomes" id="UP000054928"/>
    </source>
</evidence>
<evidence type="ECO:0000256" key="1">
    <source>
        <dbReference type="ARBA" id="ARBA00004049"/>
    </source>
</evidence>
<dbReference type="InterPro" id="IPR003035">
    <property type="entry name" value="RWP-RK_dom"/>
</dbReference>
<dbReference type="Proteomes" id="UP000054928">
    <property type="component" value="Unassembled WGS sequence"/>
</dbReference>
<dbReference type="GO" id="GO:0003700">
    <property type="term" value="F:DNA-binding transcription factor activity"/>
    <property type="evidence" value="ECO:0007669"/>
    <property type="project" value="InterPro"/>
</dbReference>
<organism evidence="8 9">
    <name type="scientific">Plasmopara halstedii</name>
    <name type="common">Downy mildew of sunflower</name>
    <dbReference type="NCBI Taxonomy" id="4781"/>
    <lineage>
        <taxon>Eukaryota</taxon>
        <taxon>Sar</taxon>
        <taxon>Stramenopiles</taxon>
        <taxon>Oomycota</taxon>
        <taxon>Peronosporomycetes</taxon>
        <taxon>Peronosporales</taxon>
        <taxon>Peronosporaceae</taxon>
        <taxon>Plasmopara</taxon>
    </lineage>
</organism>
<evidence type="ECO:0000256" key="2">
    <source>
        <dbReference type="ARBA" id="ARBA00023015"/>
    </source>
</evidence>
<dbReference type="AlphaFoldDB" id="A0A0N7L8P5"/>
<dbReference type="InterPro" id="IPR044607">
    <property type="entry name" value="RKD-like"/>
</dbReference>
<proteinExistence type="predicted"/>
<dbReference type="EMBL" id="CCYD01000116">
    <property type="protein sequence ID" value="CEG50451.1"/>
    <property type="molecule type" value="Genomic_DNA"/>
</dbReference>